<dbReference type="EMBL" id="JBHUDY010000001">
    <property type="protein sequence ID" value="MFD1611676.1"/>
    <property type="molecule type" value="Genomic_DNA"/>
</dbReference>
<dbReference type="InterPro" id="IPR057326">
    <property type="entry name" value="KR_dom"/>
</dbReference>
<sequence length="299" mass="31554">MTISFKDRIAIVTGAGGGLGRAYALELARRGAKVVVNDLGGTRDGTGHSDAALKVVEEIEAAGGEAMSNGGSVTEYAQMVEMVARAKERWGGVHILINNAGVLRDKSFAKMEPEDFRFVVDVHLNGSANCTKAVWETMREQAYGRILMTASSTGLYGNFGQANYGAAKLGLAGLTKTLHLEGAKYNVRVNTIAPVAGTRMTEDLFPPEAFKAFAPENVVPAALYLVSEDAPTNMIIGAGAGMFHAAYVTMTQGVLLPEAERTPEGVAAAWDRITDRTGETVPQSGAEQSMAILTLLQGG</sequence>
<comment type="similarity">
    <text evidence="1 3">Belongs to the short-chain dehydrogenases/reductases (SDR) family.</text>
</comment>
<dbReference type="Gene3D" id="1.10.287.4290">
    <property type="match status" value="1"/>
</dbReference>
<dbReference type="PANTHER" id="PTHR45024">
    <property type="entry name" value="DEHYDROGENASES, SHORT CHAIN"/>
    <property type="match status" value="1"/>
</dbReference>
<dbReference type="InterPro" id="IPR002347">
    <property type="entry name" value="SDR_fam"/>
</dbReference>
<proteinExistence type="inferred from homology"/>
<dbReference type="InterPro" id="IPR020904">
    <property type="entry name" value="Sc_DH/Rdtase_CS"/>
</dbReference>
<dbReference type="Pfam" id="PF00106">
    <property type="entry name" value="adh_short"/>
    <property type="match status" value="1"/>
</dbReference>
<evidence type="ECO:0000313" key="5">
    <source>
        <dbReference type="EMBL" id="MFD1611676.1"/>
    </source>
</evidence>
<evidence type="ECO:0000256" key="2">
    <source>
        <dbReference type="ARBA" id="ARBA00023002"/>
    </source>
</evidence>
<dbReference type="InterPro" id="IPR051687">
    <property type="entry name" value="Peroxisomal_Beta-Oxidation"/>
</dbReference>
<keyword evidence="2" id="KW-0560">Oxidoreductase</keyword>
<dbReference type="PRINTS" id="PR00081">
    <property type="entry name" value="GDHRDH"/>
</dbReference>
<name>A0ABW4I256_9SPHN</name>
<dbReference type="PRINTS" id="PR00080">
    <property type="entry name" value="SDRFAMILY"/>
</dbReference>
<dbReference type="InterPro" id="IPR036291">
    <property type="entry name" value="NAD(P)-bd_dom_sf"/>
</dbReference>
<evidence type="ECO:0000259" key="4">
    <source>
        <dbReference type="SMART" id="SM00822"/>
    </source>
</evidence>
<comment type="caution">
    <text evidence="5">The sequence shown here is derived from an EMBL/GenBank/DDBJ whole genome shotgun (WGS) entry which is preliminary data.</text>
</comment>
<dbReference type="PANTHER" id="PTHR45024:SF2">
    <property type="entry name" value="SCP2 DOMAIN-CONTAINING PROTEIN"/>
    <property type="match status" value="1"/>
</dbReference>
<protein>
    <submittedName>
        <fullName evidence="5">SDR family NAD(P)-dependent oxidoreductase</fullName>
    </submittedName>
</protein>
<gene>
    <name evidence="5" type="ORF">ACFSCW_07680</name>
</gene>
<organism evidence="5 6">
    <name type="scientific">Sphingomonas tabacisoli</name>
    <dbReference type="NCBI Taxonomy" id="2249466"/>
    <lineage>
        <taxon>Bacteria</taxon>
        <taxon>Pseudomonadati</taxon>
        <taxon>Pseudomonadota</taxon>
        <taxon>Alphaproteobacteria</taxon>
        <taxon>Sphingomonadales</taxon>
        <taxon>Sphingomonadaceae</taxon>
        <taxon>Sphingomonas</taxon>
    </lineage>
</organism>
<dbReference type="Gene3D" id="3.40.50.720">
    <property type="entry name" value="NAD(P)-binding Rossmann-like Domain"/>
    <property type="match status" value="1"/>
</dbReference>
<evidence type="ECO:0000256" key="3">
    <source>
        <dbReference type="RuleBase" id="RU000363"/>
    </source>
</evidence>
<accession>A0ABW4I256</accession>
<feature type="domain" description="Ketoreductase" evidence="4">
    <location>
        <begin position="8"/>
        <end position="198"/>
    </location>
</feature>
<dbReference type="RefSeq" id="WP_380888260.1">
    <property type="nucleotide sequence ID" value="NZ_JBHUDY010000001.1"/>
</dbReference>
<keyword evidence="6" id="KW-1185">Reference proteome</keyword>
<dbReference type="PROSITE" id="PS00061">
    <property type="entry name" value="ADH_SHORT"/>
    <property type="match status" value="1"/>
</dbReference>
<dbReference type="SUPFAM" id="SSF51735">
    <property type="entry name" value="NAD(P)-binding Rossmann-fold domains"/>
    <property type="match status" value="1"/>
</dbReference>
<reference evidence="6" key="1">
    <citation type="journal article" date="2019" name="Int. J. Syst. Evol. Microbiol.">
        <title>The Global Catalogue of Microorganisms (GCM) 10K type strain sequencing project: providing services to taxonomists for standard genome sequencing and annotation.</title>
        <authorList>
            <consortium name="The Broad Institute Genomics Platform"/>
            <consortium name="The Broad Institute Genome Sequencing Center for Infectious Disease"/>
            <person name="Wu L."/>
            <person name="Ma J."/>
        </authorList>
    </citation>
    <scope>NUCLEOTIDE SEQUENCE [LARGE SCALE GENOMIC DNA]</scope>
    <source>
        <strain evidence="6">CGMCC 1.16275</strain>
    </source>
</reference>
<dbReference type="SMART" id="SM00822">
    <property type="entry name" value="PKS_KR"/>
    <property type="match status" value="1"/>
</dbReference>
<dbReference type="Proteomes" id="UP001597115">
    <property type="component" value="Unassembled WGS sequence"/>
</dbReference>
<evidence type="ECO:0000256" key="1">
    <source>
        <dbReference type="ARBA" id="ARBA00006484"/>
    </source>
</evidence>
<evidence type="ECO:0000313" key="6">
    <source>
        <dbReference type="Proteomes" id="UP001597115"/>
    </source>
</evidence>